<proteinExistence type="predicted"/>
<feature type="compositionally biased region" description="Acidic residues" evidence="1">
    <location>
        <begin position="286"/>
        <end position="304"/>
    </location>
</feature>
<evidence type="ECO:0000313" key="2">
    <source>
        <dbReference type="EMBL" id="MBW0507507.1"/>
    </source>
</evidence>
<evidence type="ECO:0000313" key="3">
    <source>
        <dbReference type="Proteomes" id="UP000765509"/>
    </source>
</evidence>
<dbReference type="Proteomes" id="UP000765509">
    <property type="component" value="Unassembled WGS sequence"/>
</dbReference>
<keyword evidence="3" id="KW-1185">Reference proteome</keyword>
<dbReference type="EMBL" id="AVOT02019751">
    <property type="protein sequence ID" value="MBW0507507.1"/>
    <property type="molecule type" value="Genomic_DNA"/>
</dbReference>
<evidence type="ECO:0008006" key="4">
    <source>
        <dbReference type="Google" id="ProtNLM"/>
    </source>
</evidence>
<protein>
    <recommendedName>
        <fullName evidence="4">Retrotransposon gag domain-containing protein</fullName>
    </recommendedName>
</protein>
<feature type="region of interest" description="Disordered" evidence="1">
    <location>
        <begin position="261"/>
        <end position="306"/>
    </location>
</feature>
<evidence type="ECO:0000256" key="1">
    <source>
        <dbReference type="SAM" id="MobiDB-lite"/>
    </source>
</evidence>
<reference evidence="2" key="1">
    <citation type="submission" date="2021-03" db="EMBL/GenBank/DDBJ databases">
        <title>Draft genome sequence of rust myrtle Austropuccinia psidii MF-1, a brazilian biotype.</title>
        <authorList>
            <person name="Quecine M.C."/>
            <person name="Pachon D.M.R."/>
            <person name="Bonatelli M.L."/>
            <person name="Correr F.H."/>
            <person name="Franceschini L.M."/>
            <person name="Leite T.F."/>
            <person name="Margarido G.R.A."/>
            <person name="Almeida C.A."/>
            <person name="Ferrarezi J.A."/>
            <person name="Labate C.A."/>
        </authorList>
    </citation>
    <scope>NUCLEOTIDE SEQUENCE</scope>
    <source>
        <strain evidence="2">MF-1</strain>
    </source>
</reference>
<sequence>MNLKDRIQSEIRLITEKMDKINEANSNMPKLSTPFSDIRSPVKPKEELKNPFITDLSHQDNNQVLMKEAPQLKEWPTFTGKGEYDNMSFIKTIDMLQEDYAIPDELITARLHSLFEKYAKRWYYGIRQTNGKNTWSWWKQGIITKWANDSWRYKIENAFENSYFDPDKDKPLTWFLKQVERLNALYPEKLQKMVQMKILKKCGGELEHALRRRFIEPCSTEEYINALEDIVTRTKTGRTWKELDMKSPNKPFIKKYKSKEAFKPNISNNNEQRKFHKCGENHNDKEEESDYEKETEESESSESDEINRMNAQIKNIDIIYEVLHVNSNLPQGGTSDTNLTNVQDVKMYRTKHAKGMGYKDGKSSITIVMVDNQ</sequence>
<comment type="caution">
    <text evidence="2">The sequence shown here is derived from an EMBL/GenBank/DDBJ whole genome shotgun (WGS) entry which is preliminary data.</text>
</comment>
<name>A0A9Q3HKF0_9BASI</name>
<gene>
    <name evidence="2" type="ORF">O181_047222</name>
</gene>
<accession>A0A9Q3HKF0</accession>
<feature type="compositionally biased region" description="Basic and acidic residues" evidence="1">
    <location>
        <begin position="271"/>
        <end position="285"/>
    </location>
</feature>
<organism evidence="2 3">
    <name type="scientific">Austropuccinia psidii MF-1</name>
    <dbReference type="NCBI Taxonomy" id="1389203"/>
    <lineage>
        <taxon>Eukaryota</taxon>
        <taxon>Fungi</taxon>
        <taxon>Dikarya</taxon>
        <taxon>Basidiomycota</taxon>
        <taxon>Pucciniomycotina</taxon>
        <taxon>Pucciniomycetes</taxon>
        <taxon>Pucciniales</taxon>
        <taxon>Sphaerophragmiaceae</taxon>
        <taxon>Austropuccinia</taxon>
    </lineage>
</organism>
<dbReference type="AlphaFoldDB" id="A0A9Q3HKF0"/>